<sequence>MSRKEYTPRKHRREGGRSNTAHESEHSRSSDKKPEAKKESEKGGKAEKGVLPSPWSEWLWESEALYYWRARKGENGKWQYEFESYDPQALTESSTSTPPTTETKPKDEEPSTKPAEDVTPTTTGSDADKPPDGYQAGLFYNFYAPYLNGIMNNTEQKPPEPPAKPLSPPLVDDLKEVKEAKAKEDEKKPVRVERRERGRTRERKTDLVTEWRQVVEKESGGRSDVGSEKAGRFEDWWEWYSFLLWRL</sequence>
<evidence type="ECO:0000313" key="3">
    <source>
        <dbReference type="Proteomes" id="UP000696280"/>
    </source>
</evidence>
<feature type="compositionally biased region" description="Basic and acidic residues" evidence="1">
    <location>
        <begin position="20"/>
        <end position="48"/>
    </location>
</feature>
<feature type="compositionally biased region" description="Basic and acidic residues" evidence="1">
    <location>
        <begin position="172"/>
        <end position="196"/>
    </location>
</feature>
<protein>
    <submittedName>
        <fullName evidence="2">Uncharacterized protein</fullName>
    </submittedName>
</protein>
<reference evidence="2" key="1">
    <citation type="submission" date="2021-07" db="EMBL/GenBank/DDBJ databases">
        <authorList>
            <person name="Durling M."/>
        </authorList>
    </citation>
    <scope>NUCLEOTIDE SEQUENCE</scope>
</reference>
<dbReference type="AlphaFoldDB" id="A0A9N9L9Z9"/>
<accession>A0A9N9L9Z9</accession>
<keyword evidence="3" id="KW-1185">Reference proteome</keyword>
<feature type="region of interest" description="Disordered" evidence="1">
    <location>
        <begin position="150"/>
        <end position="204"/>
    </location>
</feature>
<dbReference type="OrthoDB" id="3565362at2759"/>
<feature type="region of interest" description="Disordered" evidence="1">
    <location>
        <begin position="87"/>
        <end position="134"/>
    </location>
</feature>
<gene>
    <name evidence="2" type="ORF">HYFRA_00012777</name>
</gene>
<organism evidence="2 3">
    <name type="scientific">Hymenoscyphus fraxineus</name>
    <dbReference type="NCBI Taxonomy" id="746836"/>
    <lineage>
        <taxon>Eukaryota</taxon>
        <taxon>Fungi</taxon>
        <taxon>Dikarya</taxon>
        <taxon>Ascomycota</taxon>
        <taxon>Pezizomycotina</taxon>
        <taxon>Leotiomycetes</taxon>
        <taxon>Helotiales</taxon>
        <taxon>Helotiaceae</taxon>
        <taxon>Hymenoscyphus</taxon>
    </lineage>
</organism>
<feature type="compositionally biased region" description="Basic and acidic residues" evidence="1">
    <location>
        <begin position="103"/>
        <end position="116"/>
    </location>
</feature>
<evidence type="ECO:0000256" key="1">
    <source>
        <dbReference type="SAM" id="MobiDB-lite"/>
    </source>
</evidence>
<feature type="compositionally biased region" description="Low complexity" evidence="1">
    <location>
        <begin position="91"/>
        <end position="102"/>
    </location>
</feature>
<dbReference type="EMBL" id="CAJVRL010000097">
    <property type="protein sequence ID" value="CAG8960257.1"/>
    <property type="molecule type" value="Genomic_DNA"/>
</dbReference>
<dbReference type="Proteomes" id="UP000696280">
    <property type="component" value="Unassembled WGS sequence"/>
</dbReference>
<feature type="compositionally biased region" description="Pro residues" evidence="1">
    <location>
        <begin position="159"/>
        <end position="168"/>
    </location>
</feature>
<name>A0A9N9L9Z9_9HELO</name>
<evidence type="ECO:0000313" key="2">
    <source>
        <dbReference type="EMBL" id="CAG8960257.1"/>
    </source>
</evidence>
<comment type="caution">
    <text evidence="2">The sequence shown here is derived from an EMBL/GenBank/DDBJ whole genome shotgun (WGS) entry which is preliminary data.</text>
</comment>
<proteinExistence type="predicted"/>
<feature type="region of interest" description="Disordered" evidence="1">
    <location>
        <begin position="1"/>
        <end position="53"/>
    </location>
</feature>